<dbReference type="SUPFAM" id="SSF81383">
    <property type="entry name" value="F-box domain"/>
    <property type="match status" value="1"/>
</dbReference>
<name>A0AAE0HTA8_9PEZI</name>
<protein>
    <recommendedName>
        <fullName evidence="1">F-box domain-containing protein</fullName>
    </recommendedName>
</protein>
<reference evidence="2" key="1">
    <citation type="journal article" date="2023" name="Mol. Phylogenet. Evol.">
        <title>Genome-scale phylogeny and comparative genomics of the fungal order Sordariales.</title>
        <authorList>
            <person name="Hensen N."/>
            <person name="Bonometti L."/>
            <person name="Westerberg I."/>
            <person name="Brannstrom I.O."/>
            <person name="Guillou S."/>
            <person name="Cros-Aarteil S."/>
            <person name="Calhoun S."/>
            <person name="Haridas S."/>
            <person name="Kuo A."/>
            <person name="Mondo S."/>
            <person name="Pangilinan J."/>
            <person name="Riley R."/>
            <person name="LaButti K."/>
            <person name="Andreopoulos B."/>
            <person name="Lipzen A."/>
            <person name="Chen C."/>
            <person name="Yan M."/>
            <person name="Daum C."/>
            <person name="Ng V."/>
            <person name="Clum A."/>
            <person name="Steindorff A."/>
            <person name="Ohm R.A."/>
            <person name="Martin F."/>
            <person name="Silar P."/>
            <person name="Natvig D.O."/>
            <person name="Lalanne C."/>
            <person name="Gautier V."/>
            <person name="Ament-Velasquez S.L."/>
            <person name="Kruys A."/>
            <person name="Hutchinson M.I."/>
            <person name="Powell A.J."/>
            <person name="Barry K."/>
            <person name="Miller A.N."/>
            <person name="Grigoriev I.V."/>
            <person name="Debuchy R."/>
            <person name="Gladieux P."/>
            <person name="Hiltunen Thoren M."/>
            <person name="Johannesson H."/>
        </authorList>
    </citation>
    <scope>NUCLEOTIDE SEQUENCE</scope>
    <source>
        <strain evidence="2">CBS 118394</strain>
    </source>
</reference>
<dbReference type="InterPro" id="IPR001810">
    <property type="entry name" value="F-box_dom"/>
</dbReference>
<dbReference type="CDD" id="cd09917">
    <property type="entry name" value="F-box_SF"/>
    <property type="match status" value="1"/>
</dbReference>
<sequence length="384" mass="43524">MPDQTSTSATVRLPRLPPEIWNHVCFFLGRSDLISFRCACKAFADIGIPFALPKIVVYLHQSDFEHLRAIADHPVKAKYVKSITYIPHTLRSPKPSFPSYLESYKHNVSADHWLDDLPPESAHRQTSILTSSAYLQQEDILSNDLDFAMFADTLPRFTGLEYVKVSNEYLEREASNISWKFIEQLPLLNIFSNLTSIALNFDTAVEDGSPERERSATDVAECREVLQGGPLREFLAALPNLKILSIGSHIQPGHKWPKLVLLRLYTMEITKKGWLDVLDLHKDTLAVVELHDIKLEESWLVLLPEMGELLDLDGALISGALHGRNEEGEEEQAYWSLGMPGMSREEDCIDMQERLSMCLNLWRPLSAGCLQHGQLRHGYLAGYL</sequence>
<organism evidence="2 3">
    <name type="scientific">Apodospora peruviana</name>
    <dbReference type="NCBI Taxonomy" id="516989"/>
    <lineage>
        <taxon>Eukaryota</taxon>
        <taxon>Fungi</taxon>
        <taxon>Dikarya</taxon>
        <taxon>Ascomycota</taxon>
        <taxon>Pezizomycotina</taxon>
        <taxon>Sordariomycetes</taxon>
        <taxon>Sordariomycetidae</taxon>
        <taxon>Sordariales</taxon>
        <taxon>Lasiosphaeriaceae</taxon>
        <taxon>Apodospora</taxon>
    </lineage>
</organism>
<evidence type="ECO:0000313" key="3">
    <source>
        <dbReference type="Proteomes" id="UP001283341"/>
    </source>
</evidence>
<accession>A0AAE0HTA8</accession>
<dbReference type="InterPro" id="IPR036047">
    <property type="entry name" value="F-box-like_dom_sf"/>
</dbReference>
<gene>
    <name evidence="2" type="ORF">B0H66DRAFT_596060</name>
</gene>
<dbReference type="Proteomes" id="UP001283341">
    <property type="component" value="Unassembled WGS sequence"/>
</dbReference>
<evidence type="ECO:0000259" key="1">
    <source>
        <dbReference type="Pfam" id="PF00646"/>
    </source>
</evidence>
<proteinExistence type="predicted"/>
<dbReference type="AlphaFoldDB" id="A0AAE0HTA8"/>
<dbReference type="Pfam" id="PF00646">
    <property type="entry name" value="F-box"/>
    <property type="match status" value="1"/>
</dbReference>
<reference evidence="2" key="2">
    <citation type="submission" date="2023-06" db="EMBL/GenBank/DDBJ databases">
        <authorList>
            <consortium name="Lawrence Berkeley National Laboratory"/>
            <person name="Haridas S."/>
            <person name="Hensen N."/>
            <person name="Bonometti L."/>
            <person name="Westerberg I."/>
            <person name="Brannstrom I.O."/>
            <person name="Guillou S."/>
            <person name="Cros-Aarteil S."/>
            <person name="Calhoun S."/>
            <person name="Kuo A."/>
            <person name="Mondo S."/>
            <person name="Pangilinan J."/>
            <person name="Riley R."/>
            <person name="Labutti K."/>
            <person name="Andreopoulos B."/>
            <person name="Lipzen A."/>
            <person name="Chen C."/>
            <person name="Yanf M."/>
            <person name="Daum C."/>
            <person name="Ng V."/>
            <person name="Clum A."/>
            <person name="Steindorff A."/>
            <person name="Ohm R."/>
            <person name="Martin F."/>
            <person name="Silar P."/>
            <person name="Natvig D."/>
            <person name="Lalanne C."/>
            <person name="Gautier V."/>
            <person name="Ament-Velasquez S.L."/>
            <person name="Kruys A."/>
            <person name="Hutchinson M.I."/>
            <person name="Powell A.J."/>
            <person name="Barry K."/>
            <person name="Miller A.N."/>
            <person name="Grigoriev I.V."/>
            <person name="Debuchy R."/>
            <person name="Gladieux P."/>
            <person name="Thoren M.H."/>
            <person name="Johannesson H."/>
        </authorList>
    </citation>
    <scope>NUCLEOTIDE SEQUENCE</scope>
    <source>
        <strain evidence="2">CBS 118394</strain>
    </source>
</reference>
<dbReference type="EMBL" id="JAUEDM010000009">
    <property type="protein sequence ID" value="KAK3312525.1"/>
    <property type="molecule type" value="Genomic_DNA"/>
</dbReference>
<comment type="caution">
    <text evidence="2">The sequence shown here is derived from an EMBL/GenBank/DDBJ whole genome shotgun (WGS) entry which is preliminary data.</text>
</comment>
<feature type="domain" description="F-box" evidence="1">
    <location>
        <begin position="13"/>
        <end position="46"/>
    </location>
</feature>
<evidence type="ECO:0000313" key="2">
    <source>
        <dbReference type="EMBL" id="KAK3312525.1"/>
    </source>
</evidence>
<keyword evidence="3" id="KW-1185">Reference proteome</keyword>